<evidence type="ECO:0000313" key="2">
    <source>
        <dbReference type="Proteomes" id="UP000051673"/>
    </source>
</evidence>
<dbReference type="InterPro" id="IPR050238">
    <property type="entry name" value="DNA_Rep/Repair_Clamp_Loader"/>
</dbReference>
<dbReference type="RefSeq" id="WP_057789012.1">
    <property type="nucleotide sequence ID" value="NZ_JQCD01000031.1"/>
</dbReference>
<organism evidence="1 2">
    <name type="scientific">Weissella minor</name>
    <dbReference type="NCBI Taxonomy" id="1620"/>
    <lineage>
        <taxon>Bacteria</taxon>
        <taxon>Bacillati</taxon>
        <taxon>Bacillota</taxon>
        <taxon>Bacilli</taxon>
        <taxon>Lactobacillales</taxon>
        <taxon>Lactobacillaceae</taxon>
        <taxon>Weissella</taxon>
    </lineage>
</organism>
<dbReference type="NCBIfam" id="TIGR00678">
    <property type="entry name" value="holB"/>
    <property type="match status" value="1"/>
</dbReference>
<dbReference type="PANTHER" id="PTHR11669">
    <property type="entry name" value="REPLICATION FACTOR C / DNA POLYMERASE III GAMMA-TAU SUBUNIT"/>
    <property type="match status" value="1"/>
</dbReference>
<keyword evidence="2" id="KW-1185">Reference proteome</keyword>
<proteinExistence type="predicted"/>
<dbReference type="EMBL" id="JQCD01000031">
    <property type="protein sequence ID" value="KRN76099.1"/>
    <property type="molecule type" value="Genomic_DNA"/>
</dbReference>
<sequence length="338" mass="37305">MVNEQQPAKIIETANNTQPTIIHQFKSAIAKSQLGHAFLFIGPNGRGQTEVAEWLAMRLLCLHPQADGEPDGTCHQCLRIAEHEHPDVIELAPDGARLKVEQVRYLQEELTKTAVEGAQKVMIIQAAETMTTSAANSLLKSIEEPLGQQTIILLATSRQRILPTIVSRTQVIEFPAIGAQSRLAQMEQLGYSTPNAHIVMQLTDDVDLAKNWLSDDWFDRTRTAVEQMITGLIAQDLQVFALVQTDFMPLAREQSSAAVVDVLVQATRDILMRVQGSTSASGFVAIDDWQRAVAKMPSGRWIEVVELALEMPKALDMNMNAQTTLESFVLQSQKVIAG</sequence>
<dbReference type="STRING" id="1620.IV67_GL001150"/>
<protein>
    <submittedName>
        <fullName evidence="1">DNA polymerase III subunit delta</fullName>
    </submittedName>
</protein>
<dbReference type="Pfam" id="PF13177">
    <property type="entry name" value="DNA_pol3_delta2"/>
    <property type="match status" value="1"/>
</dbReference>
<name>A0A0R2JFH1_9LACO</name>
<evidence type="ECO:0000313" key="1">
    <source>
        <dbReference type="EMBL" id="KRN76099.1"/>
    </source>
</evidence>
<dbReference type="SUPFAM" id="SSF52540">
    <property type="entry name" value="P-loop containing nucleoside triphosphate hydrolases"/>
    <property type="match status" value="1"/>
</dbReference>
<dbReference type="Proteomes" id="UP000051673">
    <property type="component" value="Unassembled WGS sequence"/>
</dbReference>
<dbReference type="PATRIC" id="fig|1620.3.peg.1164"/>
<dbReference type="AlphaFoldDB" id="A0A0R2JFH1"/>
<dbReference type="OrthoDB" id="9810148at2"/>
<dbReference type="GO" id="GO:0008408">
    <property type="term" value="F:3'-5' exonuclease activity"/>
    <property type="evidence" value="ECO:0007669"/>
    <property type="project" value="InterPro"/>
</dbReference>
<dbReference type="Gene3D" id="3.40.50.300">
    <property type="entry name" value="P-loop containing nucleotide triphosphate hydrolases"/>
    <property type="match status" value="1"/>
</dbReference>
<dbReference type="InterPro" id="IPR004622">
    <property type="entry name" value="DNA_pol_HolB"/>
</dbReference>
<dbReference type="PANTHER" id="PTHR11669:SF8">
    <property type="entry name" value="DNA POLYMERASE III SUBUNIT DELTA"/>
    <property type="match status" value="1"/>
</dbReference>
<dbReference type="GO" id="GO:0003887">
    <property type="term" value="F:DNA-directed DNA polymerase activity"/>
    <property type="evidence" value="ECO:0007669"/>
    <property type="project" value="InterPro"/>
</dbReference>
<comment type="caution">
    <text evidence="1">The sequence shown here is derived from an EMBL/GenBank/DDBJ whole genome shotgun (WGS) entry which is preliminary data.</text>
</comment>
<reference evidence="1 2" key="1">
    <citation type="journal article" date="2015" name="Genome Announc.">
        <title>Expanding the biotechnology potential of lactobacilli through comparative genomics of 213 strains and associated genera.</title>
        <authorList>
            <person name="Sun Z."/>
            <person name="Harris H.M."/>
            <person name="McCann A."/>
            <person name="Guo C."/>
            <person name="Argimon S."/>
            <person name="Zhang W."/>
            <person name="Yang X."/>
            <person name="Jeffery I.B."/>
            <person name="Cooney J.C."/>
            <person name="Kagawa T.F."/>
            <person name="Liu W."/>
            <person name="Song Y."/>
            <person name="Salvetti E."/>
            <person name="Wrobel A."/>
            <person name="Rasinkangas P."/>
            <person name="Parkhill J."/>
            <person name="Rea M.C."/>
            <person name="O'Sullivan O."/>
            <person name="Ritari J."/>
            <person name="Douillard F.P."/>
            <person name="Paul Ross R."/>
            <person name="Yang R."/>
            <person name="Briner A.E."/>
            <person name="Felis G.E."/>
            <person name="de Vos W.M."/>
            <person name="Barrangou R."/>
            <person name="Klaenhammer T.R."/>
            <person name="Caufield P.W."/>
            <person name="Cui Y."/>
            <person name="Zhang H."/>
            <person name="O'Toole P.W."/>
        </authorList>
    </citation>
    <scope>NUCLEOTIDE SEQUENCE [LARGE SCALE GENOMIC DNA]</scope>
    <source>
        <strain evidence="1 2">DSM 20014</strain>
    </source>
</reference>
<gene>
    <name evidence="1" type="ORF">IV67_GL001150</name>
</gene>
<dbReference type="GO" id="GO:0006261">
    <property type="term" value="P:DNA-templated DNA replication"/>
    <property type="evidence" value="ECO:0007669"/>
    <property type="project" value="TreeGrafter"/>
</dbReference>
<accession>A0A0R2JFH1</accession>
<dbReference type="InterPro" id="IPR027417">
    <property type="entry name" value="P-loop_NTPase"/>
</dbReference>